<dbReference type="AlphaFoldDB" id="A0A0F8YT63"/>
<dbReference type="EMBL" id="LAZR01055184">
    <property type="protein sequence ID" value="KKK76950.1"/>
    <property type="molecule type" value="Genomic_DNA"/>
</dbReference>
<name>A0A0F8YT63_9ZZZZ</name>
<reference evidence="1" key="1">
    <citation type="journal article" date="2015" name="Nature">
        <title>Complex archaea that bridge the gap between prokaryotes and eukaryotes.</title>
        <authorList>
            <person name="Spang A."/>
            <person name="Saw J.H."/>
            <person name="Jorgensen S.L."/>
            <person name="Zaremba-Niedzwiedzka K."/>
            <person name="Martijn J."/>
            <person name="Lind A.E."/>
            <person name="van Eijk R."/>
            <person name="Schleper C."/>
            <person name="Guy L."/>
            <person name="Ettema T.J."/>
        </authorList>
    </citation>
    <scope>NUCLEOTIDE SEQUENCE</scope>
</reference>
<accession>A0A0F8YT63</accession>
<protein>
    <submittedName>
        <fullName evidence="1">Uncharacterized protein</fullName>
    </submittedName>
</protein>
<organism evidence="1">
    <name type="scientific">marine sediment metagenome</name>
    <dbReference type="NCBI Taxonomy" id="412755"/>
    <lineage>
        <taxon>unclassified sequences</taxon>
        <taxon>metagenomes</taxon>
        <taxon>ecological metagenomes</taxon>
    </lineage>
</organism>
<evidence type="ECO:0000313" key="1">
    <source>
        <dbReference type="EMBL" id="KKK76950.1"/>
    </source>
</evidence>
<sequence>MPIKYTQYPNRGVWLDPRTITSARMPESLCILKGEIKYIFKNLVKNEYCSPIEIFYKKDNIYNLKPYNVAGNKLGSS</sequence>
<comment type="caution">
    <text evidence="1">The sequence shown here is derived from an EMBL/GenBank/DDBJ whole genome shotgun (WGS) entry which is preliminary data.</text>
</comment>
<gene>
    <name evidence="1" type="ORF">LCGC14_2858520</name>
</gene>
<feature type="non-terminal residue" evidence="1">
    <location>
        <position position="77"/>
    </location>
</feature>
<proteinExistence type="predicted"/>